<name>A0A3B0RPZ7_9ZZZZ</name>
<dbReference type="Pfam" id="PF04366">
    <property type="entry name" value="Ysc84"/>
    <property type="match status" value="1"/>
</dbReference>
<evidence type="ECO:0000259" key="1">
    <source>
        <dbReference type="Pfam" id="PF04366"/>
    </source>
</evidence>
<protein>
    <recommendedName>
        <fullName evidence="1">Ysc84 actin-binding domain-containing protein</fullName>
    </recommendedName>
</protein>
<accession>A0A3B0RPZ7</accession>
<evidence type="ECO:0000313" key="2">
    <source>
        <dbReference type="EMBL" id="VAV95390.1"/>
    </source>
</evidence>
<organism evidence="2">
    <name type="scientific">hydrothermal vent metagenome</name>
    <dbReference type="NCBI Taxonomy" id="652676"/>
    <lineage>
        <taxon>unclassified sequences</taxon>
        <taxon>metagenomes</taxon>
        <taxon>ecological metagenomes</taxon>
    </lineage>
</organism>
<dbReference type="AlphaFoldDB" id="A0A3B0RPZ7"/>
<feature type="domain" description="Ysc84 actin-binding" evidence="1">
    <location>
        <begin position="95"/>
        <end position="186"/>
    </location>
</feature>
<reference evidence="2" key="1">
    <citation type="submission" date="2018-06" db="EMBL/GenBank/DDBJ databases">
        <authorList>
            <person name="Zhirakovskaya E."/>
        </authorList>
    </citation>
    <scope>NUCLEOTIDE SEQUENCE</scope>
</reference>
<dbReference type="EMBL" id="UOED01000099">
    <property type="protein sequence ID" value="VAV95390.1"/>
    <property type="molecule type" value="Genomic_DNA"/>
</dbReference>
<sequence length="187" mass="20059">MLKKAILIFALTIMPMAAMAKSSAQKRADILEMRTEVLNQLYVNHPEAKVMVKNAAGYAVFNNGGINLILLSAGSGKGVAHDNKSGKDTFMRMATGGVGIGLGIKDYRAVMIFHKRSAFDKFVEDGWDFSGQADAAATLDDAGGEVNAADTVVGGVTVYQMTKRGLALQATLQGTKYWVSKKLNKRP</sequence>
<dbReference type="InterPro" id="IPR007461">
    <property type="entry name" value="Ysc84_actin-binding"/>
</dbReference>
<gene>
    <name evidence="2" type="ORF">MNBD_ALPHA02-2198</name>
</gene>
<proteinExistence type="predicted"/>